<dbReference type="Pfam" id="PF12724">
    <property type="entry name" value="Flavodoxin_5"/>
    <property type="match status" value="1"/>
</dbReference>
<accession>A0A939RTD9</accession>
<dbReference type="GO" id="GO:0006783">
    <property type="term" value="P:heme biosynthetic process"/>
    <property type="evidence" value="ECO:0007669"/>
    <property type="project" value="TreeGrafter"/>
</dbReference>
<dbReference type="InterPro" id="IPR029039">
    <property type="entry name" value="Flavoprotein-like_sf"/>
</dbReference>
<dbReference type="RefSeq" id="WP_208054581.1">
    <property type="nucleotide sequence ID" value="NZ_JAGEMK010000001.1"/>
</dbReference>
<dbReference type="PANTHER" id="PTHR38030">
    <property type="entry name" value="PROTOPORPHYRINOGEN IX DEHYDROGENASE [MENAQUINONE]"/>
    <property type="match status" value="1"/>
</dbReference>
<gene>
    <name evidence="2" type="ORF">J4G33_04125</name>
</gene>
<dbReference type="SUPFAM" id="SSF52218">
    <property type="entry name" value="Flavoproteins"/>
    <property type="match status" value="1"/>
</dbReference>
<reference evidence="2" key="1">
    <citation type="submission" date="2021-03" db="EMBL/GenBank/DDBJ databases">
        <title>Actinotalea soli sp. nov., isolated from soil.</title>
        <authorList>
            <person name="Ping W."/>
            <person name="Zhang J."/>
        </authorList>
    </citation>
    <scope>NUCLEOTIDE SEQUENCE</scope>
    <source>
        <strain evidence="2">BY-33</strain>
    </source>
</reference>
<name>A0A939RTD9_9CELL</name>
<feature type="domain" description="Flavodoxin-like" evidence="1">
    <location>
        <begin position="3"/>
        <end position="157"/>
    </location>
</feature>
<organism evidence="2 3">
    <name type="scientific">Actinotalea soli</name>
    <dbReference type="NCBI Taxonomy" id="2819234"/>
    <lineage>
        <taxon>Bacteria</taxon>
        <taxon>Bacillati</taxon>
        <taxon>Actinomycetota</taxon>
        <taxon>Actinomycetes</taxon>
        <taxon>Micrococcales</taxon>
        <taxon>Cellulomonadaceae</taxon>
        <taxon>Actinotalea</taxon>
    </lineage>
</organism>
<dbReference type="GO" id="GO:0070819">
    <property type="term" value="F:menaquinone-dependent protoporphyrinogen oxidase activity"/>
    <property type="evidence" value="ECO:0007669"/>
    <property type="project" value="TreeGrafter"/>
</dbReference>
<sequence length="172" mass="18517">MRVLVTVASRHGATREVGDAIAEVLRRAGHVVEIADPEDVESLEGVDAVVLGSAVYVGRWAASARALVDRLAHGLSRRPVWLFSSGPVGAPLAPQGDPEEIASVMARLGARGHRTFAGRLDLGGLGIAERAVVALVRAEEGDYRPWPQIEDWARLIAADLHQEEIRAVRLVR</sequence>
<dbReference type="Gene3D" id="3.40.50.360">
    <property type="match status" value="1"/>
</dbReference>
<dbReference type="InterPro" id="IPR026816">
    <property type="entry name" value="Flavodoxin_dom"/>
</dbReference>
<dbReference type="PROSITE" id="PS50902">
    <property type="entry name" value="FLAVODOXIN_LIKE"/>
    <property type="match status" value="1"/>
</dbReference>
<evidence type="ECO:0000313" key="3">
    <source>
        <dbReference type="Proteomes" id="UP000664209"/>
    </source>
</evidence>
<dbReference type="InterPro" id="IPR052200">
    <property type="entry name" value="Protoporphyrinogen_IX_DH"/>
</dbReference>
<dbReference type="GO" id="GO:0010181">
    <property type="term" value="F:FMN binding"/>
    <property type="evidence" value="ECO:0007669"/>
    <property type="project" value="InterPro"/>
</dbReference>
<proteinExistence type="predicted"/>
<dbReference type="PANTHER" id="PTHR38030:SF2">
    <property type="entry name" value="PROTOPORPHYRINOGEN IX DEHYDROGENASE [QUINONE]"/>
    <property type="match status" value="1"/>
</dbReference>
<protein>
    <submittedName>
        <fullName evidence="2">Flavodoxin domain-containing protein</fullName>
    </submittedName>
</protein>
<comment type="caution">
    <text evidence="2">The sequence shown here is derived from an EMBL/GenBank/DDBJ whole genome shotgun (WGS) entry which is preliminary data.</text>
</comment>
<dbReference type="EMBL" id="JAGEMK010000001">
    <property type="protein sequence ID" value="MBO1750984.1"/>
    <property type="molecule type" value="Genomic_DNA"/>
</dbReference>
<keyword evidence="3" id="KW-1185">Reference proteome</keyword>
<evidence type="ECO:0000313" key="2">
    <source>
        <dbReference type="EMBL" id="MBO1750984.1"/>
    </source>
</evidence>
<dbReference type="InterPro" id="IPR008254">
    <property type="entry name" value="Flavodoxin/NO_synth"/>
</dbReference>
<dbReference type="AlphaFoldDB" id="A0A939RTD9"/>
<evidence type="ECO:0000259" key="1">
    <source>
        <dbReference type="PROSITE" id="PS50902"/>
    </source>
</evidence>
<dbReference type="Proteomes" id="UP000664209">
    <property type="component" value="Unassembled WGS sequence"/>
</dbReference>